<evidence type="ECO:0000256" key="3">
    <source>
        <dbReference type="SAM" id="SignalP"/>
    </source>
</evidence>
<name>A0ABP7QUJ0_9PSEU</name>
<sequence>MRGLAVVLLLLLASCAAPDSRGDALRAGQRALAVFNTLDHRNLDEGLRRWLDESTDGLHEEFLKIDKERIRRAATVTEGRATDVALLHVDERTAKLIAAVEVKVTPTSGEPVTKRGRYQADLRRTPVGWKASAVAPVPISAEQVITHEGVEHVVEAMATLFSYRFDDTTDRTRDLLHGKAIEQHHRMFDAIRRQGAEQRIVLASKVVRAGIRVREGDRAVLLVFLDQALERGGQTSVAAAQLTVTTERVDGRWRVTDLQPR</sequence>
<feature type="signal peptide" evidence="3">
    <location>
        <begin position="1"/>
        <end position="19"/>
    </location>
</feature>
<dbReference type="PANTHER" id="PTHR37042">
    <property type="entry name" value="OUTER MEMBRANE PROTEIN RV1973"/>
    <property type="match status" value="1"/>
</dbReference>
<evidence type="ECO:0000256" key="2">
    <source>
        <dbReference type="ARBA" id="ARBA00023136"/>
    </source>
</evidence>
<feature type="chain" id="PRO_5046966303" description="SnoaL-like domain-containing protein" evidence="3">
    <location>
        <begin position="20"/>
        <end position="261"/>
    </location>
</feature>
<gene>
    <name evidence="4" type="ORF">GCM10022247_03310</name>
</gene>
<dbReference type="Proteomes" id="UP001501747">
    <property type="component" value="Unassembled WGS sequence"/>
</dbReference>
<comment type="subcellular location">
    <subcellularLocation>
        <location evidence="1">Membrane</location>
    </subcellularLocation>
</comment>
<reference evidence="5" key="1">
    <citation type="journal article" date="2019" name="Int. J. Syst. Evol. Microbiol.">
        <title>The Global Catalogue of Microorganisms (GCM) 10K type strain sequencing project: providing services to taxonomists for standard genome sequencing and annotation.</title>
        <authorList>
            <consortium name="The Broad Institute Genomics Platform"/>
            <consortium name="The Broad Institute Genome Sequencing Center for Infectious Disease"/>
            <person name="Wu L."/>
            <person name="Ma J."/>
        </authorList>
    </citation>
    <scope>NUCLEOTIDE SEQUENCE [LARGE SCALE GENOMIC DNA]</scope>
    <source>
        <strain evidence="5">JCM 17342</strain>
    </source>
</reference>
<evidence type="ECO:0000313" key="4">
    <source>
        <dbReference type="EMBL" id="GAA3988218.1"/>
    </source>
</evidence>
<accession>A0ABP7QUJ0</accession>
<evidence type="ECO:0008006" key="6">
    <source>
        <dbReference type="Google" id="ProtNLM"/>
    </source>
</evidence>
<dbReference type="EMBL" id="BAABAL010000003">
    <property type="protein sequence ID" value="GAA3988218.1"/>
    <property type="molecule type" value="Genomic_DNA"/>
</dbReference>
<keyword evidence="3" id="KW-0732">Signal</keyword>
<protein>
    <recommendedName>
        <fullName evidence="6">SnoaL-like domain-containing protein</fullName>
    </recommendedName>
</protein>
<dbReference type="PANTHER" id="PTHR37042:SF4">
    <property type="entry name" value="OUTER MEMBRANE PROTEIN RV1973"/>
    <property type="match status" value="1"/>
</dbReference>
<dbReference type="RefSeq" id="WP_344870638.1">
    <property type="nucleotide sequence ID" value="NZ_BAABAL010000003.1"/>
</dbReference>
<evidence type="ECO:0000256" key="1">
    <source>
        <dbReference type="ARBA" id="ARBA00004370"/>
    </source>
</evidence>
<keyword evidence="5" id="KW-1185">Reference proteome</keyword>
<evidence type="ECO:0000313" key="5">
    <source>
        <dbReference type="Proteomes" id="UP001501747"/>
    </source>
</evidence>
<comment type="caution">
    <text evidence="4">The sequence shown here is derived from an EMBL/GenBank/DDBJ whole genome shotgun (WGS) entry which is preliminary data.</text>
</comment>
<organism evidence="4 5">
    <name type="scientific">Allokutzneria multivorans</name>
    <dbReference type="NCBI Taxonomy" id="1142134"/>
    <lineage>
        <taxon>Bacteria</taxon>
        <taxon>Bacillati</taxon>
        <taxon>Actinomycetota</taxon>
        <taxon>Actinomycetes</taxon>
        <taxon>Pseudonocardiales</taxon>
        <taxon>Pseudonocardiaceae</taxon>
        <taxon>Allokutzneria</taxon>
    </lineage>
</organism>
<dbReference type="PROSITE" id="PS51257">
    <property type="entry name" value="PROKAR_LIPOPROTEIN"/>
    <property type="match status" value="1"/>
</dbReference>
<proteinExistence type="predicted"/>
<keyword evidence="2" id="KW-0472">Membrane</keyword>